<comment type="caution">
    <text evidence="3">The sequence shown here is derived from an EMBL/GenBank/DDBJ whole genome shotgun (WGS) entry which is preliminary data.</text>
</comment>
<keyword evidence="1" id="KW-0472">Membrane</keyword>
<feature type="transmembrane region" description="Helical" evidence="1">
    <location>
        <begin position="44"/>
        <end position="65"/>
    </location>
</feature>
<feature type="transmembrane region" description="Helical" evidence="1">
    <location>
        <begin position="194"/>
        <end position="224"/>
    </location>
</feature>
<protein>
    <recommendedName>
        <fullName evidence="2">Zinc-ribbon domain-containing protein</fullName>
    </recommendedName>
</protein>
<gene>
    <name evidence="3" type="ORF">SDC9_75281</name>
</gene>
<feature type="transmembrane region" description="Helical" evidence="1">
    <location>
        <begin position="163"/>
        <end position="182"/>
    </location>
</feature>
<feature type="transmembrane region" description="Helical" evidence="1">
    <location>
        <begin position="107"/>
        <end position="134"/>
    </location>
</feature>
<evidence type="ECO:0000259" key="2">
    <source>
        <dbReference type="Pfam" id="PF13240"/>
    </source>
</evidence>
<dbReference type="InterPro" id="IPR026870">
    <property type="entry name" value="Zinc_ribbon_dom"/>
</dbReference>
<name>A0A644YQK5_9ZZZZ</name>
<feature type="domain" description="Zinc-ribbon" evidence="2">
    <location>
        <begin position="2"/>
        <end position="23"/>
    </location>
</feature>
<reference evidence="3" key="1">
    <citation type="submission" date="2019-08" db="EMBL/GenBank/DDBJ databases">
        <authorList>
            <person name="Kucharzyk K."/>
            <person name="Murdoch R.W."/>
            <person name="Higgins S."/>
            <person name="Loffler F."/>
        </authorList>
    </citation>
    <scope>NUCLEOTIDE SEQUENCE</scope>
</reference>
<dbReference type="Pfam" id="PF13240">
    <property type="entry name" value="Zn_Ribbon_1"/>
    <property type="match status" value="1"/>
</dbReference>
<proteinExistence type="predicted"/>
<keyword evidence="1" id="KW-1133">Transmembrane helix</keyword>
<accession>A0A644YQK5</accession>
<evidence type="ECO:0000313" key="3">
    <source>
        <dbReference type="EMBL" id="MPM28753.1"/>
    </source>
</evidence>
<keyword evidence="1" id="KW-0812">Transmembrane</keyword>
<evidence type="ECO:0000256" key="1">
    <source>
        <dbReference type="SAM" id="Phobius"/>
    </source>
</evidence>
<feature type="transmembrane region" description="Helical" evidence="1">
    <location>
        <begin position="77"/>
        <end position="101"/>
    </location>
</feature>
<dbReference type="EMBL" id="VSSQ01005338">
    <property type="protein sequence ID" value="MPM28753.1"/>
    <property type="molecule type" value="Genomic_DNA"/>
</dbReference>
<dbReference type="AlphaFoldDB" id="A0A644YQK5"/>
<organism evidence="3">
    <name type="scientific">bioreactor metagenome</name>
    <dbReference type="NCBI Taxonomy" id="1076179"/>
    <lineage>
        <taxon>unclassified sequences</taxon>
        <taxon>metagenomes</taxon>
        <taxon>ecological metagenomes</taxon>
    </lineage>
</organism>
<sequence length="234" mass="24866">MFCTYCGKPNPENSEYCVHCGKKIGGAVVKPVAAAPAIPFFKKYGGWAAITAGCMILLGYILPWASLEIGGLISQTYSALTGFFALLIGLFGSIAGASSIYSNSGSGAGGFLVFLAVIAIVPIILLFSFGITHLTAGIKMRKIKPADAASFDMYGQVLKKRSITCLVFLGIYFVFALTISSIRLGGVLGSLVGAYFYGTFLGFGFWLTTFGYILALITGINLILPEEIKEQNQN</sequence>